<accession>A0A9D1CKG2</accession>
<sequence>MKRILFLIILIFAFFSLNRADINDVTFVKTIGISENDGHVEMILNTIVPEKGLDTSTYQIQSIVLEGHDVGEMLNSFLSEHYQHVSFDQLELLLLDDEMTQNFSQLVEPVMNRFVRLNFYVGLVKDADIAELLYNQDTSVAIVKKLKNMHYTMKNILVSYFDDQYLYIPTIEGVLLDELQTREF</sequence>
<dbReference type="Pfam" id="PF25198">
    <property type="entry name" value="Spore_GerAC_N"/>
    <property type="match status" value="1"/>
</dbReference>
<comment type="caution">
    <text evidence="2">The sequence shown here is derived from an EMBL/GenBank/DDBJ whole genome shotgun (WGS) entry which is preliminary data.</text>
</comment>
<proteinExistence type="predicted"/>
<dbReference type="InterPro" id="IPR057336">
    <property type="entry name" value="GerAC_N"/>
</dbReference>
<evidence type="ECO:0000313" key="2">
    <source>
        <dbReference type="EMBL" id="HIQ64458.1"/>
    </source>
</evidence>
<protein>
    <recommendedName>
        <fullName evidence="1">Spore germination protein N-terminal domain-containing protein</fullName>
    </recommendedName>
</protein>
<organism evidence="2 3">
    <name type="scientific">Candidatus Faecenecus gallistercoris</name>
    <dbReference type="NCBI Taxonomy" id="2840793"/>
    <lineage>
        <taxon>Bacteria</taxon>
        <taxon>Bacillati</taxon>
        <taxon>Bacillota</taxon>
        <taxon>Bacillota incertae sedis</taxon>
        <taxon>Candidatus Faecenecus</taxon>
    </lineage>
</organism>
<dbReference type="Proteomes" id="UP000886725">
    <property type="component" value="Unassembled WGS sequence"/>
</dbReference>
<reference evidence="2" key="1">
    <citation type="submission" date="2020-10" db="EMBL/GenBank/DDBJ databases">
        <authorList>
            <person name="Gilroy R."/>
        </authorList>
    </citation>
    <scope>NUCLEOTIDE SEQUENCE</scope>
    <source>
        <strain evidence="2">CHK165-10780</strain>
    </source>
</reference>
<evidence type="ECO:0000313" key="3">
    <source>
        <dbReference type="Proteomes" id="UP000886725"/>
    </source>
</evidence>
<dbReference type="AlphaFoldDB" id="A0A9D1CKG2"/>
<evidence type="ECO:0000259" key="1">
    <source>
        <dbReference type="Pfam" id="PF25198"/>
    </source>
</evidence>
<gene>
    <name evidence="2" type="ORF">IAC85_01840</name>
</gene>
<dbReference type="EMBL" id="DVFU01000036">
    <property type="protein sequence ID" value="HIQ64458.1"/>
    <property type="molecule type" value="Genomic_DNA"/>
</dbReference>
<name>A0A9D1CKG2_9FIRM</name>
<feature type="domain" description="Spore germination protein N-terminal" evidence="1">
    <location>
        <begin position="19"/>
        <end position="153"/>
    </location>
</feature>
<reference evidence="2" key="2">
    <citation type="journal article" date="2021" name="PeerJ">
        <title>Extensive microbial diversity within the chicken gut microbiome revealed by metagenomics and culture.</title>
        <authorList>
            <person name="Gilroy R."/>
            <person name="Ravi A."/>
            <person name="Getino M."/>
            <person name="Pursley I."/>
            <person name="Horton D.L."/>
            <person name="Alikhan N.F."/>
            <person name="Baker D."/>
            <person name="Gharbi K."/>
            <person name="Hall N."/>
            <person name="Watson M."/>
            <person name="Adriaenssens E.M."/>
            <person name="Foster-Nyarko E."/>
            <person name="Jarju S."/>
            <person name="Secka A."/>
            <person name="Antonio M."/>
            <person name="Oren A."/>
            <person name="Chaudhuri R.R."/>
            <person name="La Ragione R."/>
            <person name="Hildebrand F."/>
            <person name="Pallen M.J."/>
        </authorList>
    </citation>
    <scope>NUCLEOTIDE SEQUENCE</scope>
    <source>
        <strain evidence="2">CHK165-10780</strain>
    </source>
</reference>